<feature type="compositionally biased region" description="Basic residues" evidence="1">
    <location>
        <begin position="52"/>
        <end position="62"/>
    </location>
</feature>
<evidence type="ECO:0000313" key="3">
    <source>
        <dbReference type="EMBL" id="KAH3797195.1"/>
    </source>
</evidence>
<gene>
    <name evidence="3" type="ORF">DPMN_150771</name>
    <name evidence="2" type="ORF">DPMN_163204</name>
</gene>
<sequence>MPYTTQLFGYDVAKAAKEIEDCAKIGSKMLHYGSSNYRGPSSFRGGSGGFRGRFRTRPRGYGRGRGSFALMGNDAKNGPRRGGLRNLNRH</sequence>
<feature type="compositionally biased region" description="Basic residues" evidence="1">
    <location>
        <begin position="78"/>
        <end position="90"/>
    </location>
</feature>
<proteinExistence type="predicted"/>
<evidence type="ECO:0000313" key="4">
    <source>
        <dbReference type="Proteomes" id="UP000828390"/>
    </source>
</evidence>
<comment type="caution">
    <text evidence="2">The sequence shown here is derived from an EMBL/GenBank/DDBJ whole genome shotgun (WGS) entry which is preliminary data.</text>
</comment>
<evidence type="ECO:0000256" key="1">
    <source>
        <dbReference type="SAM" id="MobiDB-lite"/>
    </source>
</evidence>
<dbReference type="EMBL" id="JAIWYP010000008">
    <property type="protein sequence ID" value="KAH3785119.1"/>
    <property type="molecule type" value="Genomic_DNA"/>
</dbReference>
<organism evidence="2 4">
    <name type="scientific">Dreissena polymorpha</name>
    <name type="common">Zebra mussel</name>
    <name type="synonym">Mytilus polymorpha</name>
    <dbReference type="NCBI Taxonomy" id="45954"/>
    <lineage>
        <taxon>Eukaryota</taxon>
        <taxon>Metazoa</taxon>
        <taxon>Spiralia</taxon>
        <taxon>Lophotrochozoa</taxon>
        <taxon>Mollusca</taxon>
        <taxon>Bivalvia</taxon>
        <taxon>Autobranchia</taxon>
        <taxon>Heteroconchia</taxon>
        <taxon>Euheterodonta</taxon>
        <taxon>Imparidentia</taxon>
        <taxon>Neoheterodontei</taxon>
        <taxon>Myida</taxon>
        <taxon>Dreissenoidea</taxon>
        <taxon>Dreissenidae</taxon>
        <taxon>Dreissena</taxon>
    </lineage>
</organism>
<evidence type="ECO:0000313" key="2">
    <source>
        <dbReference type="EMBL" id="KAH3785119.1"/>
    </source>
</evidence>
<reference evidence="2" key="1">
    <citation type="journal article" date="2019" name="bioRxiv">
        <title>The Genome of the Zebra Mussel, Dreissena polymorpha: A Resource for Invasive Species Research.</title>
        <authorList>
            <person name="McCartney M.A."/>
            <person name="Auch B."/>
            <person name="Kono T."/>
            <person name="Mallez S."/>
            <person name="Zhang Y."/>
            <person name="Obille A."/>
            <person name="Becker A."/>
            <person name="Abrahante J.E."/>
            <person name="Garbe J."/>
            <person name="Badalamenti J.P."/>
            <person name="Herman A."/>
            <person name="Mangelson H."/>
            <person name="Liachko I."/>
            <person name="Sullivan S."/>
            <person name="Sone E.D."/>
            <person name="Koren S."/>
            <person name="Silverstein K.A.T."/>
            <person name="Beckman K.B."/>
            <person name="Gohl D.M."/>
        </authorList>
    </citation>
    <scope>NUCLEOTIDE SEQUENCE</scope>
    <source>
        <strain evidence="2">Duluth1</strain>
        <tissue evidence="2">Whole animal</tissue>
    </source>
</reference>
<reference evidence="2" key="2">
    <citation type="submission" date="2020-11" db="EMBL/GenBank/DDBJ databases">
        <authorList>
            <person name="McCartney M.A."/>
            <person name="Auch B."/>
            <person name="Kono T."/>
            <person name="Mallez S."/>
            <person name="Becker A."/>
            <person name="Gohl D.M."/>
            <person name="Silverstein K.A.T."/>
            <person name="Koren S."/>
            <person name="Bechman K.B."/>
            <person name="Herman A."/>
            <person name="Abrahante J.E."/>
            <person name="Garbe J."/>
        </authorList>
    </citation>
    <scope>NUCLEOTIDE SEQUENCE</scope>
    <source>
        <strain evidence="2">Duluth1</strain>
        <tissue evidence="2">Whole animal</tissue>
    </source>
</reference>
<accession>A0A9D4IU77</accession>
<dbReference type="EMBL" id="JAIWYP010000007">
    <property type="protein sequence ID" value="KAH3797195.1"/>
    <property type="molecule type" value="Genomic_DNA"/>
</dbReference>
<keyword evidence="4" id="KW-1185">Reference proteome</keyword>
<dbReference type="Proteomes" id="UP000828390">
    <property type="component" value="Unassembled WGS sequence"/>
</dbReference>
<dbReference type="AlphaFoldDB" id="A0A9D4IU77"/>
<name>A0A9D4IU77_DREPO</name>
<feature type="region of interest" description="Disordered" evidence="1">
    <location>
        <begin position="36"/>
        <end position="90"/>
    </location>
</feature>
<protein>
    <submittedName>
        <fullName evidence="2">Uncharacterized protein</fullName>
    </submittedName>
</protein>